<dbReference type="InterPro" id="IPR001878">
    <property type="entry name" value="Znf_CCHC"/>
</dbReference>
<dbReference type="Gene3D" id="4.10.60.10">
    <property type="entry name" value="Zinc finger, CCHC-type"/>
    <property type="match status" value="2"/>
</dbReference>
<dbReference type="GO" id="GO:0003676">
    <property type="term" value="F:nucleic acid binding"/>
    <property type="evidence" value="ECO:0007669"/>
    <property type="project" value="InterPro"/>
</dbReference>
<protein>
    <submittedName>
        <fullName evidence="4">Integrase, catalytic region, zinc finger, CCHC-type, peptidase aspartic, catalytic</fullName>
    </submittedName>
</protein>
<dbReference type="AlphaFoldDB" id="A0A6L2JYF3"/>
<gene>
    <name evidence="4" type="ORF">Tci_013540</name>
</gene>
<evidence type="ECO:0000256" key="2">
    <source>
        <dbReference type="SAM" id="MobiDB-lite"/>
    </source>
</evidence>
<dbReference type="Pfam" id="PF00098">
    <property type="entry name" value="zf-CCHC"/>
    <property type="match status" value="1"/>
</dbReference>
<dbReference type="Pfam" id="PF14223">
    <property type="entry name" value="Retrotran_gag_2"/>
    <property type="match status" value="1"/>
</dbReference>
<proteinExistence type="predicted"/>
<dbReference type="PANTHER" id="PTHR34676:SF8">
    <property type="entry name" value="TRANSMEMBRANE PROTEIN"/>
    <property type="match status" value="1"/>
</dbReference>
<dbReference type="SUPFAM" id="SSF57756">
    <property type="entry name" value="Retrovirus zinc finger-like domains"/>
    <property type="match status" value="1"/>
</dbReference>
<organism evidence="4">
    <name type="scientific">Tanacetum cinerariifolium</name>
    <name type="common">Dalmatian daisy</name>
    <name type="synonym">Chrysanthemum cinerariifolium</name>
    <dbReference type="NCBI Taxonomy" id="118510"/>
    <lineage>
        <taxon>Eukaryota</taxon>
        <taxon>Viridiplantae</taxon>
        <taxon>Streptophyta</taxon>
        <taxon>Embryophyta</taxon>
        <taxon>Tracheophyta</taxon>
        <taxon>Spermatophyta</taxon>
        <taxon>Magnoliopsida</taxon>
        <taxon>eudicotyledons</taxon>
        <taxon>Gunneridae</taxon>
        <taxon>Pentapetalae</taxon>
        <taxon>asterids</taxon>
        <taxon>campanulids</taxon>
        <taxon>Asterales</taxon>
        <taxon>Asteraceae</taxon>
        <taxon>Asteroideae</taxon>
        <taxon>Anthemideae</taxon>
        <taxon>Anthemidinae</taxon>
        <taxon>Tanacetum</taxon>
    </lineage>
</organism>
<evidence type="ECO:0000313" key="4">
    <source>
        <dbReference type="EMBL" id="GEU41562.1"/>
    </source>
</evidence>
<feature type="region of interest" description="Disordered" evidence="2">
    <location>
        <begin position="759"/>
        <end position="792"/>
    </location>
</feature>
<dbReference type="PANTHER" id="PTHR34676">
    <property type="entry name" value="DUF4219 DOMAIN-CONTAINING PROTEIN-RELATED"/>
    <property type="match status" value="1"/>
</dbReference>
<name>A0A6L2JYF3_TANCI</name>
<accession>A0A6L2JYF3</accession>
<keyword evidence="1" id="KW-0863">Zinc-finger</keyword>
<evidence type="ECO:0000259" key="3">
    <source>
        <dbReference type="PROSITE" id="PS50158"/>
    </source>
</evidence>
<keyword evidence="1" id="KW-0862">Zinc</keyword>
<dbReference type="InterPro" id="IPR036875">
    <property type="entry name" value="Znf_CCHC_sf"/>
</dbReference>
<sequence>MKLMKETPYELLKDTEKKQLGKNEEAKMTIYNALPCKSNSRVKNYKINLLTQEYEKFSISNEETIDSGFTRFNAIVTSLKSLDPDYSSKNHVREFLRALLLKWRAKPSIEENGVTRPKKYSELSVTEAIQADCDVKATNIILQGLPPEVYAFVRNHKVAKELWERIKLLMQGTSLTKQERECKLYDEFDKFAYKKGESLREFYLRFSLLLNDMNIYNMNLEQFQVNTKFLNTLLPEWSKFVIDVKLVWDLHTTNVNQLHAYLRQHEFHANEKGDDPIDAINHMMLFLTVVVTSRYPLTNNQLRNSSNPRQQATINNGRVRVQPIQGRHNSLATGTSRTYTLGENRNKSGKQRTIVCYNYKGEGHMSKQCTKPKRKRDESWFKDKNVITYNAAYQADDLDAYDSDCDEINSAKIALMVNLSHYGFDDLAEVHNQDNVTNQAVQAMTRSELSNIVNQSETKITSDSNIISYSQYLNSGLIVPVFQKDVDLIDAINHMMSFLTAVVTSHGNNSGKQKTVVCYNCKGEGHMSKQCTKPKRKRDESWFKDKVLPVQAQANRQILHEEELAFLADPGIAKAQTTQNVITHNATYQADDLDAYDSDCDEINTTKVTLMKNLSHYGSDDLVEEKVLVITALKDTLWKLKGKAILDEAVILNPIDPELIKIDDAPLAPKLQKNRTAHYDYLKHTQEETATLKEIVEHEKSINPLNTSLDLACDKLMDVTPMNKTKKVRFTEPVTSSGNIHIKTSSSSHVVCNKPMMSSTRVTLPTSASGSQPSGNTKKNKIQLTPSSAKKNKLDAYPRNVRTSLQNKNSVGNTKDIASVQESKLNVNSDLQCFTCNGCLFSDNHDSCVLEFINTLNARVKSNSVKKPLKRKV</sequence>
<comment type="caution">
    <text evidence="4">The sequence shown here is derived from an EMBL/GenBank/DDBJ whole genome shotgun (WGS) entry which is preliminary data.</text>
</comment>
<dbReference type="SMART" id="SM00343">
    <property type="entry name" value="ZnF_C2HC"/>
    <property type="match status" value="2"/>
</dbReference>
<feature type="domain" description="CCHC-type" evidence="3">
    <location>
        <begin position="518"/>
        <end position="533"/>
    </location>
</feature>
<dbReference type="GO" id="GO:0008270">
    <property type="term" value="F:zinc ion binding"/>
    <property type="evidence" value="ECO:0007669"/>
    <property type="project" value="UniProtKB-KW"/>
</dbReference>
<keyword evidence="1" id="KW-0479">Metal-binding</keyword>
<feature type="compositionally biased region" description="Polar residues" evidence="2">
    <location>
        <begin position="759"/>
        <end position="789"/>
    </location>
</feature>
<reference evidence="4" key="1">
    <citation type="journal article" date="2019" name="Sci. Rep.">
        <title>Draft genome of Tanacetum cinerariifolium, the natural source of mosquito coil.</title>
        <authorList>
            <person name="Yamashiro T."/>
            <person name="Shiraishi A."/>
            <person name="Satake H."/>
            <person name="Nakayama K."/>
        </authorList>
    </citation>
    <scope>NUCLEOTIDE SEQUENCE</scope>
</reference>
<evidence type="ECO:0000256" key="1">
    <source>
        <dbReference type="PROSITE-ProRule" id="PRU00047"/>
    </source>
</evidence>
<dbReference type="PROSITE" id="PS50158">
    <property type="entry name" value="ZF_CCHC"/>
    <property type="match status" value="1"/>
</dbReference>
<dbReference type="EMBL" id="BKCJ010001454">
    <property type="protein sequence ID" value="GEU41562.1"/>
    <property type="molecule type" value="Genomic_DNA"/>
</dbReference>